<gene>
    <name evidence="8" type="ORF">BN10_1270007</name>
</gene>
<protein>
    <recommendedName>
        <fullName evidence="7">Nudix hydrolase domain-containing protein</fullName>
    </recommendedName>
</protein>
<comment type="cofactor">
    <cofactor evidence="2">
        <name>Mg(2+)</name>
        <dbReference type="ChEBI" id="CHEBI:18420"/>
    </cofactor>
</comment>
<dbReference type="Gene3D" id="3.90.79.10">
    <property type="entry name" value="Nucleoside Triphosphate Pyrophosphohydrolase"/>
    <property type="match status" value="2"/>
</dbReference>
<name>N0E227_9MICO</name>
<evidence type="ECO:0000256" key="5">
    <source>
        <dbReference type="ARBA" id="ARBA00022842"/>
    </source>
</evidence>
<dbReference type="GO" id="GO:0016818">
    <property type="term" value="F:hydrolase activity, acting on acid anhydrides, in phosphorus-containing anhydrides"/>
    <property type="evidence" value="ECO:0007669"/>
    <property type="project" value="InterPro"/>
</dbReference>
<dbReference type="STRING" id="1193181.BN10_1270007"/>
<keyword evidence="5" id="KW-0460">Magnesium</keyword>
<dbReference type="Pfam" id="PF00293">
    <property type="entry name" value="NUDIX"/>
    <property type="match status" value="1"/>
</dbReference>
<evidence type="ECO:0000313" key="8">
    <source>
        <dbReference type="EMBL" id="CCH68969.1"/>
    </source>
</evidence>
<dbReference type="HOGENOM" id="CLU_059078_0_0_11"/>
<organism evidence="8 9">
    <name type="scientific">Phycicoccus elongatus Lp2</name>
    <dbReference type="NCBI Taxonomy" id="1193181"/>
    <lineage>
        <taxon>Bacteria</taxon>
        <taxon>Bacillati</taxon>
        <taxon>Actinomycetota</taxon>
        <taxon>Actinomycetes</taxon>
        <taxon>Micrococcales</taxon>
        <taxon>Intrasporangiaceae</taxon>
        <taxon>Phycicoccus</taxon>
    </lineage>
</organism>
<dbReference type="Proteomes" id="UP000013167">
    <property type="component" value="Unassembled WGS sequence"/>
</dbReference>
<reference evidence="8 9" key="1">
    <citation type="journal article" date="2013" name="ISME J.">
        <title>A metabolic model for members of the genus Tetrasphaera involved in enhanced biological phosphorus removal.</title>
        <authorList>
            <person name="Kristiansen R."/>
            <person name="Nguyen H.T.T."/>
            <person name="Saunders A.M."/>
            <person name="Nielsen J.L."/>
            <person name="Wimmer R."/>
            <person name="Le V.Q."/>
            <person name="McIlroy S.J."/>
            <person name="Petrovski S."/>
            <person name="Seviour R.J."/>
            <person name="Calteau A."/>
            <person name="Nielsen K.L."/>
            <person name="Nielsen P.H."/>
        </authorList>
    </citation>
    <scope>NUCLEOTIDE SEQUENCE [LARGE SCALE GENOMIC DNA]</scope>
    <source>
        <strain evidence="8 9">Lp2</strain>
    </source>
</reference>
<dbReference type="CDD" id="cd18870">
    <property type="entry name" value="NUDIX_AcylCoAdiphos_Nudt19"/>
    <property type="match status" value="1"/>
</dbReference>
<keyword evidence="9" id="KW-1185">Reference proteome</keyword>
<evidence type="ECO:0000256" key="3">
    <source>
        <dbReference type="ARBA" id="ARBA00022723"/>
    </source>
</evidence>
<keyword evidence="4" id="KW-0378">Hydrolase</keyword>
<dbReference type="eggNOG" id="COG1051">
    <property type="taxonomic scope" value="Bacteria"/>
</dbReference>
<dbReference type="EMBL" id="CAIZ01000032">
    <property type="protein sequence ID" value="CCH68969.1"/>
    <property type="molecule type" value="Genomic_DNA"/>
</dbReference>
<comment type="cofactor">
    <cofactor evidence="1">
        <name>Mn(2+)</name>
        <dbReference type="ChEBI" id="CHEBI:29035"/>
    </cofactor>
</comment>
<dbReference type="RefSeq" id="WP_010851823.1">
    <property type="nucleotide sequence ID" value="NZ_HF570956.1"/>
</dbReference>
<dbReference type="PANTHER" id="PTHR12318:SF0">
    <property type="entry name" value="ACYL-COENZYME A DIPHOSPHATASE NUDT19"/>
    <property type="match status" value="1"/>
</dbReference>
<evidence type="ECO:0000256" key="1">
    <source>
        <dbReference type="ARBA" id="ARBA00001936"/>
    </source>
</evidence>
<evidence type="ECO:0000256" key="2">
    <source>
        <dbReference type="ARBA" id="ARBA00001946"/>
    </source>
</evidence>
<dbReference type="PANTHER" id="PTHR12318">
    <property type="entry name" value="TESTOSTERONE-REGULATED PROTEIN RP2"/>
    <property type="match status" value="1"/>
</dbReference>
<dbReference type="InterPro" id="IPR015797">
    <property type="entry name" value="NUDIX_hydrolase-like_dom_sf"/>
</dbReference>
<evidence type="ECO:0000313" key="9">
    <source>
        <dbReference type="Proteomes" id="UP000013167"/>
    </source>
</evidence>
<sequence>MPVIRHFGFDRGEAFHRAAAAWVEGGSVAAEPRLAATVLLVRDGAAGPEVFVQQRAATMAFAPSMVVFPGGRVDPTDAAAGLPEAEVREVADLMGVEAERAWPLVAAAVREVEEECGVRLAPGVLVPRGRWLTPKLEPRRYDTWFFAARMPDDQVAKGTTSETTAERWGHPVELLRLGESGELRLMPPTMFMLEALARFDAVEAYLADRPSVALVEPILVEGPDGYALETTLP</sequence>
<evidence type="ECO:0000256" key="6">
    <source>
        <dbReference type="ARBA" id="ARBA00023211"/>
    </source>
</evidence>
<dbReference type="SUPFAM" id="SSF55811">
    <property type="entry name" value="Nudix"/>
    <property type="match status" value="1"/>
</dbReference>
<dbReference type="InterPro" id="IPR000086">
    <property type="entry name" value="NUDIX_hydrolase_dom"/>
</dbReference>
<dbReference type="GO" id="GO:0046872">
    <property type="term" value="F:metal ion binding"/>
    <property type="evidence" value="ECO:0007669"/>
    <property type="project" value="UniProtKB-KW"/>
</dbReference>
<keyword evidence="6" id="KW-0464">Manganese</keyword>
<dbReference type="AlphaFoldDB" id="N0E227"/>
<proteinExistence type="predicted"/>
<comment type="caution">
    <text evidence="8">The sequence shown here is derived from an EMBL/GenBank/DDBJ whole genome shotgun (WGS) entry which is preliminary data.</text>
</comment>
<feature type="domain" description="Nudix hydrolase" evidence="7">
    <location>
        <begin position="31"/>
        <end position="191"/>
    </location>
</feature>
<keyword evidence="3" id="KW-0479">Metal-binding</keyword>
<evidence type="ECO:0000259" key="7">
    <source>
        <dbReference type="PROSITE" id="PS51462"/>
    </source>
</evidence>
<accession>N0E227</accession>
<evidence type="ECO:0000256" key="4">
    <source>
        <dbReference type="ARBA" id="ARBA00022801"/>
    </source>
</evidence>
<dbReference type="InterPro" id="IPR039121">
    <property type="entry name" value="NUDT19"/>
</dbReference>
<dbReference type="PROSITE" id="PS51462">
    <property type="entry name" value="NUDIX"/>
    <property type="match status" value="1"/>
</dbReference>